<evidence type="ECO:0000313" key="3">
    <source>
        <dbReference type="EMBL" id="TLQ46309.1"/>
    </source>
</evidence>
<dbReference type="AlphaFoldDB" id="A0A5R9EBT2"/>
<dbReference type="GO" id="GO:0044550">
    <property type="term" value="P:secondary metabolite biosynthetic process"/>
    <property type="evidence" value="ECO:0007669"/>
    <property type="project" value="TreeGrafter"/>
</dbReference>
<evidence type="ECO:0000259" key="2">
    <source>
        <dbReference type="Pfam" id="PF13193"/>
    </source>
</evidence>
<dbReference type="EMBL" id="VAWE01000001">
    <property type="protein sequence ID" value="TLQ46309.1"/>
    <property type="molecule type" value="Genomic_DNA"/>
</dbReference>
<reference evidence="3 4" key="1">
    <citation type="submission" date="2019-05" db="EMBL/GenBank/DDBJ databases">
        <title>Streptomyces marianii sp. nov., a novel marine actinomycete from southern coast of India.</title>
        <authorList>
            <person name="Iniyan A.M."/>
            <person name="Wink J."/>
            <person name="Ramprasad E."/>
            <person name="Ramana C.V."/>
            <person name="Bunk B."/>
            <person name="Sproer C."/>
            <person name="Joseph F.-J.R.S."/>
            <person name="Vincent S.G.P."/>
        </authorList>
    </citation>
    <scope>NUCLEOTIDE SEQUENCE [LARGE SCALE GENOMIC DNA]</scope>
    <source>
        <strain evidence="3 4">ICN19</strain>
    </source>
</reference>
<dbReference type="Gene3D" id="3.40.50.12780">
    <property type="entry name" value="N-terminal domain of ligase-like"/>
    <property type="match status" value="1"/>
</dbReference>
<keyword evidence="4" id="KW-1185">Reference proteome</keyword>
<evidence type="ECO:0000259" key="1">
    <source>
        <dbReference type="Pfam" id="PF00501"/>
    </source>
</evidence>
<dbReference type="OrthoDB" id="2472181at2"/>
<evidence type="ECO:0000313" key="4">
    <source>
        <dbReference type="Proteomes" id="UP000305921"/>
    </source>
</evidence>
<feature type="domain" description="AMP-binding enzyme C-terminal" evidence="2">
    <location>
        <begin position="416"/>
        <end position="483"/>
    </location>
</feature>
<dbReference type="Gene3D" id="3.30.300.30">
    <property type="match status" value="1"/>
</dbReference>
<dbReference type="PANTHER" id="PTHR45527:SF1">
    <property type="entry name" value="FATTY ACID SYNTHASE"/>
    <property type="match status" value="1"/>
</dbReference>
<dbReference type="InterPro" id="IPR000873">
    <property type="entry name" value="AMP-dep_synth/lig_dom"/>
</dbReference>
<comment type="caution">
    <text evidence="3">The sequence shown here is derived from an EMBL/GenBank/DDBJ whole genome shotgun (WGS) entry which is preliminary data.</text>
</comment>
<sequence length="501" mass="54750">MVTGQSPQRLLYEGFLRSLEHDQEAEALRIGAQRITYRRLHDRALALAGSLVSAAPRPLRRVGVLAARSEDAYAGLLAALYTGAAVVPLNPSFPAERLRYMVTAASLDGLVVDERSQRSLAALADVLDGVSVVAEPMGPALEEPILSSPTDVAYILFTSGSSGRPKGVPVLHSSVVAYLRHVQDRYAFTPDDVFSQTYDLTFDLAMFDLFVGWGSGGTVVSVPPHAYVSLPEFIARHGITVWFSTPRMISLARQARGMVPNSFPSLRWSLFCGEPLLVRDAAQWQDAAPRSHVENLYGPTELTISCTAHRFDPETSPGRAVNGIVPIGTIHPNLRYLLLGADDSDDGTGELCVTGDQTFRGYLDPSDDADRFVDHDGKRWYRTGDLVQHTEGGELAYIGRRDHQVSIGGVRVELAEIESGLRRLPGVREAVAVAADGRLVAFCVGEEHPSSIILAELGSFLPRYMIPRHFEYLDELPLNANRKTDRLALSARAHTLLQAET</sequence>
<dbReference type="PANTHER" id="PTHR45527">
    <property type="entry name" value="NONRIBOSOMAL PEPTIDE SYNTHETASE"/>
    <property type="match status" value="1"/>
</dbReference>
<organism evidence="3 4">
    <name type="scientific">Streptomyces marianii</name>
    <dbReference type="NCBI Taxonomy" id="1817406"/>
    <lineage>
        <taxon>Bacteria</taxon>
        <taxon>Bacillati</taxon>
        <taxon>Actinomycetota</taxon>
        <taxon>Actinomycetes</taxon>
        <taxon>Kitasatosporales</taxon>
        <taxon>Streptomycetaceae</taxon>
        <taxon>Streptomyces</taxon>
    </lineage>
</organism>
<dbReference type="Pfam" id="PF13193">
    <property type="entry name" value="AMP-binding_C"/>
    <property type="match status" value="1"/>
</dbReference>
<dbReference type="InterPro" id="IPR010071">
    <property type="entry name" value="AA_adenyl_dom"/>
</dbReference>
<keyword evidence="3" id="KW-0436">Ligase</keyword>
<dbReference type="SUPFAM" id="SSF56801">
    <property type="entry name" value="Acetyl-CoA synthetase-like"/>
    <property type="match status" value="1"/>
</dbReference>
<dbReference type="RefSeq" id="WP_138055616.1">
    <property type="nucleotide sequence ID" value="NZ_VAWE01000001.1"/>
</dbReference>
<accession>A0A5R9EBT2</accession>
<dbReference type="InterPro" id="IPR045851">
    <property type="entry name" value="AMP-bd_C_sf"/>
</dbReference>
<gene>
    <name evidence="3" type="ORF">FEF34_27985</name>
</gene>
<dbReference type="PROSITE" id="PS00455">
    <property type="entry name" value="AMP_BINDING"/>
    <property type="match status" value="1"/>
</dbReference>
<dbReference type="GO" id="GO:0031177">
    <property type="term" value="F:phosphopantetheine binding"/>
    <property type="evidence" value="ECO:0007669"/>
    <property type="project" value="TreeGrafter"/>
</dbReference>
<name>A0A5R9EBT2_9ACTN</name>
<proteinExistence type="predicted"/>
<dbReference type="Proteomes" id="UP000305921">
    <property type="component" value="Unassembled WGS sequence"/>
</dbReference>
<dbReference type="InterPro" id="IPR025110">
    <property type="entry name" value="AMP-bd_C"/>
</dbReference>
<dbReference type="NCBIfam" id="TIGR01733">
    <property type="entry name" value="AA-adenyl-dom"/>
    <property type="match status" value="1"/>
</dbReference>
<dbReference type="GO" id="GO:0005737">
    <property type="term" value="C:cytoplasm"/>
    <property type="evidence" value="ECO:0007669"/>
    <property type="project" value="TreeGrafter"/>
</dbReference>
<dbReference type="InterPro" id="IPR042099">
    <property type="entry name" value="ANL_N_sf"/>
</dbReference>
<protein>
    <submittedName>
        <fullName evidence="3">D-alanine--poly(Phosphoribitol) ligase</fullName>
    </submittedName>
</protein>
<dbReference type="GO" id="GO:0043041">
    <property type="term" value="P:amino acid activation for nonribosomal peptide biosynthetic process"/>
    <property type="evidence" value="ECO:0007669"/>
    <property type="project" value="TreeGrafter"/>
</dbReference>
<feature type="domain" description="AMP-dependent synthetase/ligase" evidence="1">
    <location>
        <begin position="18"/>
        <end position="363"/>
    </location>
</feature>
<dbReference type="Pfam" id="PF00501">
    <property type="entry name" value="AMP-binding"/>
    <property type="match status" value="1"/>
</dbReference>
<dbReference type="InterPro" id="IPR020845">
    <property type="entry name" value="AMP-binding_CS"/>
</dbReference>
<dbReference type="GO" id="GO:0016874">
    <property type="term" value="F:ligase activity"/>
    <property type="evidence" value="ECO:0007669"/>
    <property type="project" value="UniProtKB-KW"/>
</dbReference>